<evidence type="ECO:0000313" key="1">
    <source>
        <dbReference type="EMBL" id="SDG59689.1"/>
    </source>
</evidence>
<dbReference type="Gene3D" id="3.30.429.10">
    <property type="entry name" value="Macrophage Migration Inhibitory Factor"/>
    <property type="match status" value="1"/>
</dbReference>
<reference evidence="2" key="1">
    <citation type="submission" date="2016-10" db="EMBL/GenBank/DDBJ databases">
        <authorList>
            <person name="Varghese N."/>
            <person name="Submissions S."/>
        </authorList>
    </citation>
    <scope>NUCLEOTIDE SEQUENCE [LARGE SCALE GENOMIC DNA]</scope>
    <source>
        <strain evidence="2">DSM 25329</strain>
    </source>
</reference>
<evidence type="ECO:0000313" key="2">
    <source>
        <dbReference type="Proteomes" id="UP000198748"/>
    </source>
</evidence>
<dbReference type="OrthoDB" id="9804765at2"/>
<dbReference type="AlphaFoldDB" id="A0A1G7VJW2"/>
<dbReference type="RefSeq" id="WP_090156466.1">
    <property type="nucleotide sequence ID" value="NZ_FNAN01000020.1"/>
</dbReference>
<protein>
    <submittedName>
        <fullName evidence="1">Phenylpyruvate tautomerase PptA, 4-oxalocrotonate tautomerase family</fullName>
    </submittedName>
</protein>
<accession>A0A1G7VJW2</accession>
<dbReference type="SUPFAM" id="SSF55331">
    <property type="entry name" value="Tautomerase/MIF"/>
    <property type="match status" value="1"/>
</dbReference>
<dbReference type="PANTHER" id="PTHR38460">
    <property type="entry name" value="TAUTOMERASE YOLI-RELATED"/>
    <property type="match status" value="1"/>
</dbReference>
<dbReference type="EMBL" id="FNAN01000020">
    <property type="protein sequence ID" value="SDG59689.1"/>
    <property type="molecule type" value="Genomic_DNA"/>
</dbReference>
<dbReference type="InterPro" id="IPR014347">
    <property type="entry name" value="Tautomerase/MIF_sf"/>
</dbReference>
<name>A0A1G7VJW2_9BACT</name>
<dbReference type="Pfam" id="PF14552">
    <property type="entry name" value="Tautomerase_2"/>
    <property type="match status" value="1"/>
</dbReference>
<sequence>MSQIKIYGLKQRLAPISQLMSETIHACIVEAFHYPQNKRFHRFIYLDEGDFFYPEDRSDRYTIIEIALFEGRSIEMKKHLYQLIFQRFEEKLGIGPNDVEITLTETPAHNWGIRGMPGDELTLNYKISI</sequence>
<gene>
    <name evidence="1" type="ORF">SAMN04487996_12093</name>
</gene>
<proteinExistence type="predicted"/>
<dbReference type="InterPro" id="IPR037479">
    <property type="entry name" value="Tauto_MSAD"/>
</dbReference>
<keyword evidence="1" id="KW-0670">Pyruvate</keyword>
<dbReference type="Proteomes" id="UP000198748">
    <property type="component" value="Unassembled WGS sequence"/>
</dbReference>
<keyword evidence="2" id="KW-1185">Reference proteome</keyword>
<dbReference type="STRING" id="659014.SAMN04487996_12093"/>
<dbReference type="PANTHER" id="PTHR38460:SF1">
    <property type="entry name" value="TAUTOMERASE YOLI-RELATED"/>
    <property type="match status" value="1"/>
</dbReference>
<organism evidence="1 2">
    <name type="scientific">Dyadobacter soli</name>
    <dbReference type="NCBI Taxonomy" id="659014"/>
    <lineage>
        <taxon>Bacteria</taxon>
        <taxon>Pseudomonadati</taxon>
        <taxon>Bacteroidota</taxon>
        <taxon>Cytophagia</taxon>
        <taxon>Cytophagales</taxon>
        <taxon>Spirosomataceae</taxon>
        <taxon>Dyadobacter</taxon>
    </lineage>
</organism>